<dbReference type="EMBL" id="CM004388">
    <property type="protein sequence ID" value="KAG8661123.1"/>
    <property type="molecule type" value="Genomic_DNA"/>
</dbReference>
<organism evidence="1 2">
    <name type="scientific">Manihot esculenta</name>
    <name type="common">Cassava</name>
    <name type="synonym">Jatropha manihot</name>
    <dbReference type="NCBI Taxonomy" id="3983"/>
    <lineage>
        <taxon>Eukaryota</taxon>
        <taxon>Viridiplantae</taxon>
        <taxon>Streptophyta</taxon>
        <taxon>Embryophyta</taxon>
        <taxon>Tracheophyta</taxon>
        <taxon>Spermatophyta</taxon>
        <taxon>Magnoliopsida</taxon>
        <taxon>eudicotyledons</taxon>
        <taxon>Gunneridae</taxon>
        <taxon>Pentapetalae</taxon>
        <taxon>rosids</taxon>
        <taxon>fabids</taxon>
        <taxon>Malpighiales</taxon>
        <taxon>Euphorbiaceae</taxon>
        <taxon>Crotonoideae</taxon>
        <taxon>Manihoteae</taxon>
        <taxon>Manihot</taxon>
    </lineage>
</organism>
<comment type="caution">
    <text evidence="1">The sequence shown here is derived from an EMBL/GenBank/DDBJ whole genome shotgun (WGS) entry which is preliminary data.</text>
</comment>
<dbReference type="Proteomes" id="UP000091857">
    <property type="component" value="Chromosome 2"/>
</dbReference>
<evidence type="ECO:0000313" key="2">
    <source>
        <dbReference type="Proteomes" id="UP000091857"/>
    </source>
</evidence>
<sequence length="138" mass="15321">MVELLNIFAYCFRNFYLLAFYLHGRAILAWQASPDYKGVCHIALAQEGHCRPGEVLLGTDSHTCTAGAFGQFTTGIGITDAGFVLGTGKLLLKVPPTLRFAMDGEMADYLLAKDLILQIKSKMCAIKLRTLWLLLKFF</sequence>
<accession>A0ACB7I8A2</accession>
<protein>
    <submittedName>
        <fullName evidence="1">Uncharacterized protein</fullName>
    </submittedName>
</protein>
<reference evidence="2" key="1">
    <citation type="journal article" date="2016" name="Nat. Biotechnol.">
        <title>Sequencing wild and cultivated cassava and related species reveals extensive interspecific hybridization and genetic diversity.</title>
        <authorList>
            <person name="Bredeson J.V."/>
            <person name="Lyons J.B."/>
            <person name="Prochnik S.E."/>
            <person name="Wu G.A."/>
            <person name="Ha C.M."/>
            <person name="Edsinger-Gonzales E."/>
            <person name="Grimwood J."/>
            <person name="Schmutz J."/>
            <person name="Rabbi I.Y."/>
            <person name="Egesi C."/>
            <person name="Nauluvula P."/>
            <person name="Lebot V."/>
            <person name="Ndunguru J."/>
            <person name="Mkamilo G."/>
            <person name="Bart R.S."/>
            <person name="Setter T.L."/>
            <person name="Gleadow R.M."/>
            <person name="Kulakow P."/>
            <person name="Ferguson M.E."/>
            <person name="Rounsley S."/>
            <person name="Rokhsar D.S."/>
        </authorList>
    </citation>
    <scope>NUCLEOTIDE SEQUENCE [LARGE SCALE GENOMIC DNA]</scope>
    <source>
        <strain evidence="2">cv. AM560-2</strain>
    </source>
</reference>
<name>A0ACB7I8A2_MANES</name>
<proteinExistence type="predicted"/>
<evidence type="ECO:0000313" key="1">
    <source>
        <dbReference type="EMBL" id="KAG8661123.1"/>
    </source>
</evidence>
<keyword evidence="2" id="KW-1185">Reference proteome</keyword>
<gene>
    <name evidence="1" type="ORF">MANES_02G212060v8</name>
</gene>